<dbReference type="InterPro" id="IPR036583">
    <property type="entry name" value="23S_rRNA_IVS_sf"/>
</dbReference>
<protein>
    <recommendedName>
        <fullName evidence="3">Four helix bundle protein</fullName>
    </recommendedName>
</protein>
<dbReference type="CDD" id="cd16376">
    <property type="entry name" value="Avd_like"/>
    <property type="match status" value="1"/>
</dbReference>
<reference evidence="1 2" key="1">
    <citation type="journal article" date="2015" name="Nature">
        <title>rRNA introns, odd ribosomes, and small enigmatic genomes across a large radiation of phyla.</title>
        <authorList>
            <person name="Brown C.T."/>
            <person name="Hug L.A."/>
            <person name="Thomas B.C."/>
            <person name="Sharon I."/>
            <person name="Castelle C.J."/>
            <person name="Singh A."/>
            <person name="Wilkins M.J."/>
            <person name="Williams K.H."/>
            <person name="Banfield J.F."/>
        </authorList>
    </citation>
    <scope>NUCLEOTIDE SEQUENCE [LARGE SCALE GENOMIC DNA]</scope>
</reference>
<gene>
    <name evidence="1" type="ORF">UT61_C0035G0003</name>
</gene>
<dbReference type="InterPro" id="IPR055360">
    <property type="entry name" value="bAvd"/>
</dbReference>
<proteinExistence type="predicted"/>
<organism evidence="1 2">
    <name type="scientific">Candidatus Woesebacteria bacterium GW2011_GWA1_39_8</name>
    <dbReference type="NCBI Taxonomy" id="1618552"/>
    <lineage>
        <taxon>Bacteria</taxon>
        <taxon>Candidatus Woeseibacteriota</taxon>
    </lineage>
</organism>
<name>A0A0G0PMP8_9BACT</name>
<evidence type="ECO:0008006" key="3">
    <source>
        <dbReference type="Google" id="ProtNLM"/>
    </source>
</evidence>
<dbReference type="Proteomes" id="UP000034793">
    <property type="component" value="Unassembled WGS sequence"/>
</dbReference>
<sequence length="73" mass="8243">MEALSLAVKAAFTTKVDKVKFISQLRVVVEILKNLVRVACELDILEKSVYLDIQTDLQEISKMGAGWLKYAEQ</sequence>
<comment type="caution">
    <text evidence="1">The sequence shown here is derived from an EMBL/GenBank/DDBJ whole genome shotgun (WGS) entry which is preliminary data.</text>
</comment>
<accession>A0A0G0PMP8</accession>
<evidence type="ECO:0000313" key="1">
    <source>
        <dbReference type="EMBL" id="KKR29168.1"/>
    </source>
</evidence>
<evidence type="ECO:0000313" key="2">
    <source>
        <dbReference type="Proteomes" id="UP000034793"/>
    </source>
</evidence>
<dbReference type="EMBL" id="LBXL01000035">
    <property type="protein sequence ID" value="KKR29168.1"/>
    <property type="molecule type" value="Genomic_DNA"/>
</dbReference>
<dbReference type="AlphaFoldDB" id="A0A0G0PMP8"/>
<dbReference type="Gene3D" id="1.20.1440.60">
    <property type="entry name" value="23S rRNA-intervening sequence"/>
    <property type="match status" value="1"/>
</dbReference>